<name>A0A6B3C705_9ACTN</name>
<reference evidence="2" key="1">
    <citation type="submission" date="2020-01" db="EMBL/GenBank/DDBJ databases">
        <title>Insect and environment-associated Actinomycetes.</title>
        <authorList>
            <person name="Currrie C."/>
            <person name="Chevrette M."/>
            <person name="Carlson C."/>
            <person name="Stubbendieck R."/>
            <person name="Wendt-Pienkowski E."/>
        </authorList>
    </citation>
    <scope>NUCLEOTIDE SEQUENCE</scope>
    <source>
        <strain evidence="2">SID12501</strain>
    </source>
</reference>
<protein>
    <submittedName>
        <fullName evidence="2">Helix-turn-helix domain-containing protein</fullName>
    </submittedName>
</protein>
<feature type="domain" description="Helix-turn-helix" evidence="1">
    <location>
        <begin position="17"/>
        <end position="71"/>
    </location>
</feature>
<comment type="caution">
    <text evidence="2">The sequence shown here is derived from an EMBL/GenBank/DDBJ whole genome shotgun (WGS) entry which is preliminary data.</text>
</comment>
<dbReference type="EMBL" id="JAAGLU010000060">
    <property type="protein sequence ID" value="NEC92206.1"/>
    <property type="molecule type" value="Genomic_DNA"/>
</dbReference>
<sequence>MSRSLAPEFTAQNADEWLTPRETAALTKFSVQTLANHRSLGVGIPYTKLTPGRAGRIRYLRGDVERFLRGQNAGGA</sequence>
<organism evidence="2">
    <name type="scientific">Streptomyces sp. SID12501</name>
    <dbReference type="NCBI Taxonomy" id="2706042"/>
    <lineage>
        <taxon>Bacteria</taxon>
        <taxon>Bacillati</taxon>
        <taxon>Actinomycetota</taxon>
        <taxon>Actinomycetes</taxon>
        <taxon>Kitasatosporales</taxon>
        <taxon>Streptomycetaceae</taxon>
        <taxon>Streptomyces</taxon>
    </lineage>
</organism>
<dbReference type="RefSeq" id="WP_164323649.1">
    <property type="nucleotide sequence ID" value="NZ_JAAGLU010000060.1"/>
</dbReference>
<dbReference type="Pfam" id="PF12728">
    <property type="entry name" value="HTH_17"/>
    <property type="match status" value="1"/>
</dbReference>
<evidence type="ECO:0000259" key="1">
    <source>
        <dbReference type="Pfam" id="PF12728"/>
    </source>
</evidence>
<dbReference type="InterPro" id="IPR009061">
    <property type="entry name" value="DNA-bd_dom_put_sf"/>
</dbReference>
<dbReference type="InterPro" id="IPR041657">
    <property type="entry name" value="HTH_17"/>
</dbReference>
<dbReference type="SUPFAM" id="SSF46955">
    <property type="entry name" value="Putative DNA-binding domain"/>
    <property type="match status" value="1"/>
</dbReference>
<accession>A0A6B3C705</accession>
<dbReference type="AlphaFoldDB" id="A0A6B3C705"/>
<gene>
    <name evidence="2" type="ORF">G3I71_42015</name>
</gene>
<evidence type="ECO:0000313" key="2">
    <source>
        <dbReference type="EMBL" id="NEC92206.1"/>
    </source>
</evidence>
<proteinExistence type="predicted"/>